<dbReference type="InterPro" id="IPR058792">
    <property type="entry name" value="Beta-barrel_RND_2"/>
</dbReference>
<evidence type="ECO:0000259" key="6">
    <source>
        <dbReference type="Pfam" id="PF25975"/>
    </source>
</evidence>
<evidence type="ECO:0000259" key="5">
    <source>
        <dbReference type="Pfam" id="PF25973"/>
    </source>
</evidence>
<comment type="caution">
    <text evidence="7">The sequence shown here is derived from an EMBL/GenBank/DDBJ whole genome shotgun (WGS) entry which is preliminary data.</text>
</comment>
<feature type="domain" description="CzcB-like barrel-sandwich hybrid" evidence="5">
    <location>
        <begin position="94"/>
        <end position="236"/>
    </location>
</feature>
<gene>
    <name evidence="7" type="ORF">D187_000321</name>
</gene>
<dbReference type="Pfam" id="PF25954">
    <property type="entry name" value="Beta-barrel_RND_2"/>
    <property type="match status" value="1"/>
</dbReference>
<dbReference type="PANTHER" id="PTHR30097">
    <property type="entry name" value="CATION EFFLUX SYSTEM PROTEIN CUSB"/>
    <property type="match status" value="1"/>
</dbReference>
<dbReference type="GO" id="GO:0022857">
    <property type="term" value="F:transmembrane transporter activity"/>
    <property type="evidence" value="ECO:0007669"/>
    <property type="project" value="InterPro"/>
</dbReference>
<reference evidence="7" key="1">
    <citation type="submission" date="2013-05" db="EMBL/GenBank/DDBJ databases">
        <title>Genome assembly of Cystobacter fuscus DSM 2262.</title>
        <authorList>
            <person name="Sharma G."/>
            <person name="Khatri I."/>
            <person name="Kaur C."/>
            <person name="Mayilraj S."/>
            <person name="Subramanian S."/>
        </authorList>
    </citation>
    <scope>NUCLEOTIDE SEQUENCE [LARGE SCALE GENOMIC DNA]</scope>
    <source>
        <strain evidence="7">DSM 2262</strain>
    </source>
</reference>
<dbReference type="Proteomes" id="UP000011682">
    <property type="component" value="Unassembled WGS sequence"/>
</dbReference>
<dbReference type="Gene3D" id="2.40.50.100">
    <property type="match status" value="1"/>
</dbReference>
<dbReference type="Gene3D" id="2.40.420.20">
    <property type="match status" value="1"/>
</dbReference>
<sequence length="389" mass="41681">MTASSSRPPRRPFLLAAAGLGVGAAISLGVVFGRPSTAEAEPAPVPGLAIKGESVHLPPEGPQWQYIELAVAAEASALAPLPAPGRVDLDEHRTASMGAPLAGRVDQVRVRIGDRVKAGDRLFSVRSAAFADLDREQKSAETEVADKQRVADRLRELVNLQAAPEKELLAAEAELRQAKLALEAARAKRASLSVSAEGDNLFWVTAPRAGTVVDLDVVSNQEVTPERDKPLVRVSDLSEVLVLADMQESDAADLREGQAAIVRTQSGGVERRGTVERVSEVVDPRRRTVEVRVRVVNEDRVLRPNAFMEVTPEAPADVKRVRVPAGAVVTDGGRSVVFVAREAGRLERVAVTTGRRRDGEVELRAGLETGSRYVARGALLLENTIELAN</sequence>
<dbReference type="eggNOG" id="COG0845">
    <property type="taxonomic scope" value="Bacteria"/>
</dbReference>
<dbReference type="GO" id="GO:0016020">
    <property type="term" value="C:membrane"/>
    <property type="evidence" value="ECO:0007669"/>
    <property type="project" value="InterPro"/>
</dbReference>
<feature type="domain" description="CzcB-like C-terminal circularly permuted SH3-like" evidence="6">
    <location>
        <begin position="321"/>
        <end position="380"/>
    </location>
</feature>
<dbReference type="InterPro" id="IPR051909">
    <property type="entry name" value="MFP_Cation_Efflux"/>
</dbReference>
<evidence type="ECO:0000256" key="3">
    <source>
        <dbReference type="SAM" id="Coils"/>
    </source>
</evidence>
<evidence type="ECO:0000313" key="7">
    <source>
        <dbReference type="EMBL" id="EPX64898.1"/>
    </source>
</evidence>
<dbReference type="NCBIfam" id="TIGR01730">
    <property type="entry name" value="RND_mfp"/>
    <property type="match status" value="1"/>
</dbReference>
<dbReference type="SUPFAM" id="SSF111369">
    <property type="entry name" value="HlyD-like secretion proteins"/>
    <property type="match status" value="1"/>
</dbReference>
<evidence type="ECO:0000256" key="1">
    <source>
        <dbReference type="ARBA" id="ARBA00009477"/>
    </source>
</evidence>
<dbReference type="InterPro" id="IPR058649">
    <property type="entry name" value="CzcB_C"/>
</dbReference>
<dbReference type="InterPro" id="IPR006143">
    <property type="entry name" value="RND_pump_MFP"/>
</dbReference>
<evidence type="ECO:0000313" key="8">
    <source>
        <dbReference type="Proteomes" id="UP000011682"/>
    </source>
</evidence>
<dbReference type="EMBL" id="ANAH02000001">
    <property type="protein sequence ID" value="EPX64898.1"/>
    <property type="molecule type" value="Genomic_DNA"/>
</dbReference>
<feature type="domain" description="CusB-like beta-barrel" evidence="4">
    <location>
        <begin position="242"/>
        <end position="312"/>
    </location>
</feature>
<keyword evidence="3" id="KW-0175">Coiled coil</keyword>
<keyword evidence="2" id="KW-0813">Transport</keyword>
<organism evidence="7 8">
    <name type="scientific">Cystobacter fuscus (strain ATCC 25194 / DSM 2262 / NBRC 100088 / M29)</name>
    <dbReference type="NCBI Taxonomy" id="1242864"/>
    <lineage>
        <taxon>Bacteria</taxon>
        <taxon>Pseudomonadati</taxon>
        <taxon>Myxococcota</taxon>
        <taxon>Myxococcia</taxon>
        <taxon>Myxococcales</taxon>
        <taxon>Cystobacterineae</taxon>
        <taxon>Archangiaceae</taxon>
        <taxon>Cystobacter</taxon>
    </lineage>
</organism>
<protein>
    <submittedName>
        <fullName evidence="7">Uncharacterized protein</fullName>
    </submittedName>
</protein>
<name>S9R779_CYSF2</name>
<feature type="coiled-coil region" evidence="3">
    <location>
        <begin position="137"/>
        <end position="190"/>
    </location>
</feature>
<dbReference type="Gene3D" id="2.40.30.170">
    <property type="match status" value="1"/>
</dbReference>
<dbReference type="Pfam" id="PF25973">
    <property type="entry name" value="BSH_CzcB"/>
    <property type="match status" value="1"/>
</dbReference>
<dbReference type="InterPro" id="IPR058647">
    <property type="entry name" value="BSH_CzcB-like"/>
</dbReference>
<dbReference type="Pfam" id="PF25975">
    <property type="entry name" value="CzcB_C"/>
    <property type="match status" value="1"/>
</dbReference>
<accession>S9R779</accession>
<dbReference type="PROSITE" id="PS51318">
    <property type="entry name" value="TAT"/>
    <property type="match status" value="1"/>
</dbReference>
<dbReference type="RefSeq" id="WP_002622154.1">
    <property type="nucleotide sequence ID" value="NZ_ANAH02000001.1"/>
</dbReference>
<comment type="similarity">
    <text evidence="1">Belongs to the membrane fusion protein (MFP) (TC 8.A.1) family.</text>
</comment>
<proteinExistence type="inferred from homology"/>
<dbReference type="AlphaFoldDB" id="S9R779"/>
<evidence type="ECO:0000259" key="4">
    <source>
        <dbReference type="Pfam" id="PF25954"/>
    </source>
</evidence>
<dbReference type="OrthoDB" id="9806939at2"/>
<keyword evidence="8" id="KW-1185">Reference proteome</keyword>
<evidence type="ECO:0000256" key="2">
    <source>
        <dbReference type="ARBA" id="ARBA00022448"/>
    </source>
</evidence>
<dbReference type="InterPro" id="IPR006311">
    <property type="entry name" value="TAT_signal"/>
</dbReference>